<dbReference type="Proteomes" id="UP000887579">
    <property type="component" value="Unplaced"/>
</dbReference>
<sequence length="903" mass="106041">MKTCYEYTWYDEIYFCCGCRELHKDSTAVLEYDEERKEEYIKVENKPHACIPLPYHPHKYEEIKILKKPGYEFLEDCSLKLRRVLFVFNPNDPSLCYEYLWNKSYKRFYCRGCHLLKKEMLAEICNEGTQHEFLRALHNNHICEYVNYKAEKYLQFNAIVTKPDFEIQTTLGSERKRLIIFDKDDKKLCYVYHFDTWAKKFTCSGCKGKGKSVGAKLCQNSEGEEYVTLSKAQHYCSLRTYIPPKKEIIIRSPQFKVVENDDKKKQLFIFISDKNHNQCYKFKPAYKHPNRYNCNGCINFSNNTGKSKSTENIVYCFLKEEGKQQQYILMPAEQKHQCQPQKCERQKKLPTIQSNDYFFFQQIEKLHLAIFHPKNRNLCYKYDPENRQFICKSCTNRRVRVTARIQQNSDGTKCAVLSEKKHVCTAIKVSSIQRQHDVTLLEKMDFNSDQKSKQKRIVDESKLVRLPNYELQRSRTGVKDGTLLVFKDDDRSLCYEYCLYKKENVFICGKCKRKGVCVRAHVHIDETSGENCIALGKNNHICEPSKYQPEKNTNEIQNFMIFNRENEKSKPMKLVIFTSASKELCYEFVCKSQAIGLVCRSCFLLKKSVSAKILKNANGQDVVQLSRGEHICQPKEFFLEEFQPKIISKPHFLLFSNHNGNSRLIIFDEKREGFCFVYLNKSDKAVYFCTVCDAEKHKYVSAKLINGGENVEISPAQHLCESIKFDSEKYDVPIIISQNFVLLHDYFTGESSSKLTIFDSNDFNFGYNFFYDKTRDLFYCRQCRASKPKKNVFAKLLVDENGKHSVELKHQHICEIQNLQEMKRIVQSNNFEVEGNGNKITAKHPIDKKLIYKFEFNQEINAFQCIQCQSKNGKCLTATICKNNSGKDFLLLNDFHRCKRLRK</sequence>
<dbReference type="WBParaSite" id="ES5_v2.g8790.t1">
    <property type="protein sequence ID" value="ES5_v2.g8790.t1"/>
    <property type="gene ID" value="ES5_v2.g8790"/>
</dbReference>
<reference evidence="2" key="1">
    <citation type="submission" date="2022-11" db="UniProtKB">
        <authorList>
            <consortium name="WormBaseParasite"/>
        </authorList>
    </citation>
    <scope>IDENTIFICATION</scope>
</reference>
<accession>A0AC34GVI0</accession>
<evidence type="ECO:0000313" key="2">
    <source>
        <dbReference type="WBParaSite" id="ES5_v2.g8790.t1"/>
    </source>
</evidence>
<proteinExistence type="predicted"/>
<protein>
    <submittedName>
        <fullName evidence="2">Uncharacterized protein</fullName>
    </submittedName>
</protein>
<organism evidence="1 2">
    <name type="scientific">Panagrolaimus sp. ES5</name>
    <dbReference type="NCBI Taxonomy" id="591445"/>
    <lineage>
        <taxon>Eukaryota</taxon>
        <taxon>Metazoa</taxon>
        <taxon>Ecdysozoa</taxon>
        <taxon>Nematoda</taxon>
        <taxon>Chromadorea</taxon>
        <taxon>Rhabditida</taxon>
        <taxon>Tylenchina</taxon>
        <taxon>Panagrolaimomorpha</taxon>
        <taxon>Panagrolaimoidea</taxon>
        <taxon>Panagrolaimidae</taxon>
        <taxon>Panagrolaimus</taxon>
    </lineage>
</organism>
<name>A0AC34GVI0_9BILA</name>
<evidence type="ECO:0000313" key="1">
    <source>
        <dbReference type="Proteomes" id="UP000887579"/>
    </source>
</evidence>